<dbReference type="PROSITE" id="PS51257">
    <property type="entry name" value="PROKAR_LIPOPROTEIN"/>
    <property type="match status" value="1"/>
</dbReference>
<accession>A0A1Q4HV33</accession>
<keyword evidence="3" id="KW-1185">Reference proteome</keyword>
<dbReference type="Proteomes" id="UP000186438">
    <property type="component" value="Unassembled WGS sequence"/>
</dbReference>
<dbReference type="STRING" id="53378.BRW65_13155"/>
<proteinExistence type="predicted"/>
<protein>
    <recommendedName>
        <fullName evidence="4">Lipoprotein</fullName>
    </recommendedName>
</protein>
<evidence type="ECO:0008006" key="4">
    <source>
        <dbReference type="Google" id="ProtNLM"/>
    </source>
</evidence>
<evidence type="ECO:0000256" key="1">
    <source>
        <dbReference type="SAM" id="SignalP"/>
    </source>
</evidence>
<reference evidence="2 3" key="1">
    <citation type="submission" date="2016-11" db="EMBL/GenBank/DDBJ databases">
        <title>Genome sequences of unsequenced Mycobacteria.</title>
        <authorList>
            <person name="Greninger A.L."/>
            <person name="Fang F."/>
            <person name="Jerome K.R."/>
        </authorList>
    </citation>
    <scope>NUCLEOTIDE SEQUENCE [LARGE SCALE GENOMIC DNA]</scope>
    <source>
        <strain evidence="2 3">M11</strain>
    </source>
</reference>
<feature type="chain" id="PRO_5039377815" description="Lipoprotein" evidence="1">
    <location>
        <begin position="28"/>
        <end position="129"/>
    </location>
</feature>
<feature type="signal peptide" evidence="1">
    <location>
        <begin position="1"/>
        <end position="27"/>
    </location>
</feature>
<evidence type="ECO:0000313" key="2">
    <source>
        <dbReference type="EMBL" id="OJZ73570.1"/>
    </source>
</evidence>
<comment type="caution">
    <text evidence="2">The sequence shown here is derived from an EMBL/GenBank/DDBJ whole genome shotgun (WGS) entry which is preliminary data.</text>
</comment>
<dbReference type="OrthoDB" id="166978at2"/>
<organism evidence="2 3">
    <name type="scientific">Mycobacterium paraffinicum</name>
    <dbReference type="NCBI Taxonomy" id="53378"/>
    <lineage>
        <taxon>Bacteria</taxon>
        <taxon>Bacillati</taxon>
        <taxon>Actinomycetota</taxon>
        <taxon>Actinomycetes</taxon>
        <taxon>Mycobacteriales</taxon>
        <taxon>Mycobacteriaceae</taxon>
        <taxon>Mycobacterium</taxon>
    </lineage>
</organism>
<dbReference type="RefSeq" id="WP_139273070.1">
    <property type="nucleotide sequence ID" value="NZ_MPNT01000010.1"/>
</dbReference>
<keyword evidence="1" id="KW-0732">Signal</keyword>
<sequence length="129" mass="13615">MPPKRHRLAVNAACAVLLAGCGGSNQTATTVTSTVPAETKTVTVTAAQPPPPGPKTTIESDGTFIVGSDIAAGTYRSAGKYGCYWARLRSLDTNDIIDNNVNDGPQVVQILPTDRAFMTRNCAAWHKVD</sequence>
<gene>
    <name evidence="2" type="ORF">BRW65_13155</name>
</gene>
<name>A0A1Q4HV33_9MYCO</name>
<dbReference type="AlphaFoldDB" id="A0A1Q4HV33"/>
<evidence type="ECO:0000313" key="3">
    <source>
        <dbReference type="Proteomes" id="UP000186438"/>
    </source>
</evidence>
<dbReference type="EMBL" id="MPNT01000010">
    <property type="protein sequence ID" value="OJZ73570.1"/>
    <property type="molecule type" value="Genomic_DNA"/>
</dbReference>